<dbReference type="Pfam" id="PF00400">
    <property type="entry name" value="WD40"/>
    <property type="match status" value="5"/>
</dbReference>
<dbReference type="PROSITE" id="PS50294">
    <property type="entry name" value="WD_REPEATS_REGION"/>
    <property type="match status" value="3"/>
</dbReference>
<feature type="compositionally biased region" description="Basic and acidic residues" evidence="4">
    <location>
        <begin position="431"/>
        <end position="443"/>
    </location>
</feature>
<feature type="region of interest" description="Disordered" evidence="4">
    <location>
        <begin position="406"/>
        <end position="443"/>
    </location>
</feature>
<dbReference type="CDD" id="cd00200">
    <property type="entry name" value="WD40"/>
    <property type="match status" value="1"/>
</dbReference>
<evidence type="ECO:0000256" key="1">
    <source>
        <dbReference type="ARBA" id="ARBA00022574"/>
    </source>
</evidence>
<dbReference type="InterPro" id="IPR019775">
    <property type="entry name" value="WD40_repeat_CS"/>
</dbReference>
<protein>
    <submittedName>
        <fullName evidence="5">Uncharacterized protein</fullName>
    </submittedName>
</protein>
<dbReference type="InterPro" id="IPR001680">
    <property type="entry name" value="WD40_rpt"/>
</dbReference>
<dbReference type="InterPro" id="IPR020472">
    <property type="entry name" value="WD40_PAC1"/>
</dbReference>
<evidence type="ECO:0000256" key="4">
    <source>
        <dbReference type="SAM" id="MobiDB-lite"/>
    </source>
</evidence>
<gene>
    <name evidence="5" type="ORF">Syun_025040</name>
</gene>
<feature type="repeat" description="WD" evidence="3">
    <location>
        <begin position="288"/>
        <end position="321"/>
    </location>
</feature>
<dbReference type="PROSITE" id="PS50082">
    <property type="entry name" value="WD_REPEATS_2"/>
    <property type="match status" value="3"/>
</dbReference>
<keyword evidence="6" id="KW-1185">Reference proteome</keyword>
<dbReference type="PANTHER" id="PTHR22844">
    <property type="entry name" value="F-BOX AND WD40 DOMAIN PROTEIN"/>
    <property type="match status" value="1"/>
</dbReference>
<evidence type="ECO:0000313" key="6">
    <source>
        <dbReference type="Proteomes" id="UP001420932"/>
    </source>
</evidence>
<reference evidence="5 6" key="1">
    <citation type="submission" date="2024-01" db="EMBL/GenBank/DDBJ databases">
        <title>Genome assemblies of Stephania.</title>
        <authorList>
            <person name="Yang L."/>
        </authorList>
    </citation>
    <scope>NUCLEOTIDE SEQUENCE [LARGE SCALE GENOMIC DNA]</scope>
    <source>
        <strain evidence="5">YNDBR</strain>
        <tissue evidence="5">Leaf</tissue>
    </source>
</reference>
<evidence type="ECO:0000256" key="3">
    <source>
        <dbReference type="PROSITE-ProRule" id="PRU00221"/>
    </source>
</evidence>
<dbReference type="PRINTS" id="PR00320">
    <property type="entry name" value="GPROTEINBRPT"/>
</dbReference>
<keyword evidence="2" id="KW-0677">Repeat</keyword>
<dbReference type="SMART" id="SM00320">
    <property type="entry name" value="WD40"/>
    <property type="match status" value="6"/>
</dbReference>
<comment type="caution">
    <text evidence="5">The sequence shown here is derived from an EMBL/GenBank/DDBJ whole genome shotgun (WGS) entry which is preliminary data.</text>
</comment>
<sequence>MLTEATTIPRSKFNAIVDNEEDNRHSSSSTIGAYYYDQAGSECSPGNMSPWNQTSPFAKSPWSSRAPMPNQFGEGDSANFPQNGLIGSLVREEGHIYSLACTGDLLYTGSDSKNIRVWKNLKEFSGFKSASGLVKAIVISGEKIFTGHQDGKIRVWRISAKNAAIHKRVGTLPRLKDLIKSSIKPSNYVEVRRRRNALWIKHYDAISCLSLNEDQGLLYSGSWDKTLKVWRISDSKCLESINAHNDAVNSVVTGFDGLVFTGSADGTVKVWRREIQPKGTKHPLLNTLLKQESAVTALAVNPSSSVLYAGSSDGVVNFWELGRLTRRYVWRRDGGVHACLSVLTGHTGPVKCLGVEEDGESRGSDDQRWKVYSGSLDKSVKVWRVFEAMPDLQGMAAMQQKMVGGLDEFSLPSPGDSFPSSQSLSPRNKKEKSLEKMSEIRFR</sequence>
<dbReference type="PROSITE" id="PS00678">
    <property type="entry name" value="WD_REPEATS_1"/>
    <property type="match status" value="1"/>
</dbReference>
<organism evidence="5 6">
    <name type="scientific">Stephania yunnanensis</name>
    <dbReference type="NCBI Taxonomy" id="152371"/>
    <lineage>
        <taxon>Eukaryota</taxon>
        <taxon>Viridiplantae</taxon>
        <taxon>Streptophyta</taxon>
        <taxon>Embryophyta</taxon>
        <taxon>Tracheophyta</taxon>
        <taxon>Spermatophyta</taxon>
        <taxon>Magnoliopsida</taxon>
        <taxon>Ranunculales</taxon>
        <taxon>Menispermaceae</taxon>
        <taxon>Menispermoideae</taxon>
        <taxon>Cissampelideae</taxon>
        <taxon>Stephania</taxon>
    </lineage>
</organism>
<dbReference type="EMBL" id="JBBNAF010000011">
    <property type="protein sequence ID" value="KAK9097995.1"/>
    <property type="molecule type" value="Genomic_DNA"/>
</dbReference>
<dbReference type="InterPro" id="IPR045182">
    <property type="entry name" value="JINGUBANG-like"/>
</dbReference>
<dbReference type="Proteomes" id="UP001420932">
    <property type="component" value="Unassembled WGS sequence"/>
</dbReference>
<dbReference type="Gene3D" id="2.130.10.10">
    <property type="entry name" value="YVTN repeat-like/Quinoprotein amine dehydrogenase"/>
    <property type="match status" value="3"/>
</dbReference>
<dbReference type="PANTHER" id="PTHR22844:SF336">
    <property type="entry name" value="PROTEIN JINGUBANG"/>
    <property type="match status" value="1"/>
</dbReference>
<keyword evidence="1 3" id="KW-0853">WD repeat</keyword>
<accession>A0AAP0HVV5</accession>
<dbReference type="SUPFAM" id="SSF50978">
    <property type="entry name" value="WD40 repeat-like"/>
    <property type="match status" value="1"/>
</dbReference>
<name>A0AAP0HVV5_9MAGN</name>
<dbReference type="FunFam" id="2.130.10.10:FF:000775">
    <property type="entry name" value="BnaA09g28200D protein"/>
    <property type="match status" value="1"/>
</dbReference>
<proteinExistence type="predicted"/>
<evidence type="ECO:0000313" key="5">
    <source>
        <dbReference type="EMBL" id="KAK9097995.1"/>
    </source>
</evidence>
<evidence type="ECO:0000256" key="2">
    <source>
        <dbReference type="ARBA" id="ARBA00022737"/>
    </source>
</evidence>
<dbReference type="InterPro" id="IPR015943">
    <property type="entry name" value="WD40/YVTN_repeat-like_dom_sf"/>
</dbReference>
<feature type="repeat" description="WD" evidence="3">
    <location>
        <begin position="199"/>
        <end position="240"/>
    </location>
</feature>
<dbReference type="AlphaFoldDB" id="A0AAP0HVV5"/>
<feature type="repeat" description="WD" evidence="3">
    <location>
        <begin position="241"/>
        <end position="271"/>
    </location>
</feature>
<dbReference type="InterPro" id="IPR036322">
    <property type="entry name" value="WD40_repeat_dom_sf"/>
</dbReference>